<evidence type="ECO:0000313" key="2">
    <source>
        <dbReference type="WBParaSite" id="JU765_v2.g7384.t1"/>
    </source>
</evidence>
<evidence type="ECO:0000313" key="1">
    <source>
        <dbReference type="Proteomes" id="UP000887576"/>
    </source>
</evidence>
<accession>A0AC34RJM2</accession>
<dbReference type="Proteomes" id="UP000887576">
    <property type="component" value="Unplaced"/>
</dbReference>
<name>A0AC34RJM2_9BILA</name>
<dbReference type="WBParaSite" id="JU765_v2.g7384.t1">
    <property type="protein sequence ID" value="JU765_v2.g7384.t1"/>
    <property type="gene ID" value="JU765_v2.g7384"/>
</dbReference>
<organism evidence="1 2">
    <name type="scientific">Panagrolaimus sp. JU765</name>
    <dbReference type="NCBI Taxonomy" id="591449"/>
    <lineage>
        <taxon>Eukaryota</taxon>
        <taxon>Metazoa</taxon>
        <taxon>Ecdysozoa</taxon>
        <taxon>Nematoda</taxon>
        <taxon>Chromadorea</taxon>
        <taxon>Rhabditida</taxon>
        <taxon>Tylenchina</taxon>
        <taxon>Panagrolaimomorpha</taxon>
        <taxon>Panagrolaimoidea</taxon>
        <taxon>Panagrolaimidae</taxon>
        <taxon>Panagrolaimus</taxon>
    </lineage>
</organism>
<proteinExistence type="predicted"/>
<sequence>MFDRLWSTFLVLFIVCGANAKKSEVDFDIDSALCENRLTAFFVTDNADVSIVPSKEIVNVTEEKCRQICADNRATDGRHVICASFSYDHVIFKCAIYRRRSEPDGNLEKIDAPGKRYFEKFCLNETVPKQCADRQFLRVDDTVLFGYANATTIVPTMADCANECMKQGESCKSAMYFYKEGECITNVESARTKPQDFRAPDDDDDKVVYFDNGCIGVEESDDKNNKESIISEPKVSKGEKTSEKKFNTEQVKEKVDKEIEKIMVDTDTGDSGLNETIQATNASNETLNSAESKEEIQHPKDIGNRLYGAKQLTASENGTITVVDSATEDETENSKKSIFKVDKSPNSKELPISKDDEPTPVPKINALKTKVVKNTATKSLQIQRIVAPAAEPEEDGFFSAWGDWTPCTEPGERKIRRRKCLDLKKCRGALMQVDWCPKDLETTDLPTTEEPVQEPSEPVGPVQTPIPIARSSAEGSPPAILPPQMPRKNLKPLPEGAPGGPDDIWSPWLGVCQHFASAQPCNNHEVIGFESRECIAKDPKACKGPFFRYCTLPC</sequence>
<protein>
    <submittedName>
        <fullName evidence="2">Apple domain-containing protein</fullName>
    </submittedName>
</protein>
<reference evidence="2" key="1">
    <citation type="submission" date="2022-11" db="UniProtKB">
        <authorList>
            <consortium name="WormBaseParasite"/>
        </authorList>
    </citation>
    <scope>IDENTIFICATION</scope>
</reference>